<dbReference type="PANTHER" id="PTHR16717">
    <property type="entry name" value="CYTOCHROME C OXIDASE POLYPEPTIDE VIII"/>
    <property type="match status" value="1"/>
</dbReference>
<dbReference type="InterPro" id="IPR003205">
    <property type="entry name" value="Cyt_c_oxidase_su8"/>
</dbReference>
<keyword evidence="1" id="KW-0812">Transmembrane</keyword>
<feature type="transmembrane region" description="Helical" evidence="1">
    <location>
        <begin position="66"/>
        <end position="85"/>
    </location>
</feature>
<dbReference type="GO" id="GO:0005739">
    <property type="term" value="C:mitochondrion"/>
    <property type="evidence" value="ECO:0007669"/>
    <property type="project" value="TreeGrafter"/>
</dbReference>
<evidence type="ECO:0000313" key="2">
    <source>
        <dbReference type="EMBL" id="KAK9693341.1"/>
    </source>
</evidence>
<comment type="caution">
    <text evidence="2">The sequence shown here is derived from an EMBL/GenBank/DDBJ whole genome shotgun (WGS) entry which is preliminary data.</text>
</comment>
<dbReference type="Proteomes" id="UP001458880">
    <property type="component" value="Unassembled WGS sequence"/>
</dbReference>
<keyword evidence="3" id="KW-1185">Reference proteome</keyword>
<keyword evidence="1" id="KW-0472">Membrane</keyword>
<evidence type="ECO:0000256" key="1">
    <source>
        <dbReference type="SAM" id="Phobius"/>
    </source>
</evidence>
<organism evidence="2 3">
    <name type="scientific">Popillia japonica</name>
    <name type="common">Japanese beetle</name>
    <dbReference type="NCBI Taxonomy" id="7064"/>
    <lineage>
        <taxon>Eukaryota</taxon>
        <taxon>Metazoa</taxon>
        <taxon>Ecdysozoa</taxon>
        <taxon>Arthropoda</taxon>
        <taxon>Hexapoda</taxon>
        <taxon>Insecta</taxon>
        <taxon>Pterygota</taxon>
        <taxon>Neoptera</taxon>
        <taxon>Endopterygota</taxon>
        <taxon>Coleoptera</taxon>
        <taxon>Polyphaga</taxon>
        <taxon>Scarabaeiformia</taxon>
        <taxon>Scarabaeidae</taxon>
        <taxon>Rutelinae</taxon>
        <taxon>Popillia</taxon>
    </lineage>
</organism>
<dbReference type="EMBL" id="JASPKY010000545">
    <property type="protein sequence ID" value="KAK9693341.1"/>
    <property type="molecule type" value="Genomic_DNA"/>
</dbReference>
<proteinExistence type="predicted"/>
<accession>A0AAW1IUI6</accession>
<keyword evidence="1" id="KW-1133">Transmembrane helix</keyword>
<gene>
    <name evidence="2" type="ORF">QE152_g34264</name>
</gene>
<dbReference type="GO" id="GO:0045277">
    <property type="term" value="C:respiratory chain complex IV"/>
    <property type="evidence" value="ECO:0007669"/>
    <property type="project" value="TreeGrafter"/>
</dbReference>
<dbReference type="AlphaFoldDB" id="A0AAW1IUI6"/>
<reference evidence="2 3" key="1">
    <citation type="journal article" date="2024" name="BMC Genomics">
        <title>De novo assembly and annotation of Popillia japonica's genome with initial clues to its potential as an invasive pest.</title>
        <authorList>
            <person name="Cucini C."/>
            <person name="Boschi S."/>
            <person name="Funari R."/>
            <person name="Cardaioli E."/>
            <person name="Iannotti N."/>
            <person name="Marturano G."/>
            <person name="Paoli F."/>
            <person name="Bruttini M."/>
            <person name="Carapelli A."/>
            <person name="Frati F."/>
            <person name="Nardi F."/>
        </authorList>
    </citation>
    <scope>NUCLEOTIDE SEQUENCE [LARGE SCALE GENOMIC DNA]</scope>
    <source>
        <strain evidence="2">DMR45628</strain>
    </source>
</reference>
<sequence length="95" mass="10565">MTLQLFHFISGHLTLSFDIHVIAIVFRMLAVRSLVKTGAAVAAQQSRQMSVVATRPLVRVSFAEKLVHGVIMTVAYCTIPVWVLVNIRNYRGLGK</sequence>
<evidence type="ECO:0000313" key="3">
    <source>
        <dbReference type="Proteomes" id="UP001458880"/>
    </source>
</evidence>
<name>A0AAW1IUI6_POPJA</name>
<protein>
    <submittedName>
        <fullName evidence="2">Uncharacterized protein</fullName>
    </submittedName>
</protein>
<feature type="transmembrane region" description="Helical" evidence="1">
    <location>
        <begin position="6"/>
        <end position="26"/>
    </location>
</feature>
<dbReference type="GO" id="GO:0006123">
    <property type="term" value="P:mitochondrial electron transport, cytochrome c to oxygen"/>
    <property type="evidence" value="ECO:0007669"/>
    <property type="project" value="InterPro"/>
</dbReference>
<dbReference type="PANTHER" id="PTHR16717:SF5">
    <property type="entry name" value="CYTOCHROME C OXIDASE SUBUNIT 8, ISOFORM A"/>
    <property type="match status" value="1"/>
</dbReference>